<feature type="chain" id="PRO_5016579852" evidence="4">
    <location>
        <begin position="21"/>
        <end position="460"/>
    </location>
</feature>
<evidence type="ECO:0000313" key="7">
    <source>
        <dbReference type="Proteomes" id="UP000252387"/>
    </source>
</evidence>
<feature type="signal peptide" evidence="4">
    <location>
        <begin position="1"/>
        <end position="20"/>
    </location>
</feature>
<dbReference type="InterPro" id="IPR003961">
    <property type="entry name" value="FN3_dom"/>
</dbReference>
<dbReference type="InterPro" id="IPR007484">
    <property type="entry name" value="Peptidase_M28"/>
</dbReference>
<keyword evidence="7" id="KW-1185">Reference proteome</keyword>
<evidence type="ECO:0000256" key="2">
    <source>
        <dbReference type="ARBA" id="ARBA00022525"/>
    </source>
</evidence>
<protein>
    <submittedName>
        <fullName evidence="6">M20/M25/M40 family metallo-hydrolase</fullName>
    </submittedName>
</protein>
<evidence type="ECO:0000313" key="6">
    <source>
        <dbReference type="EMBL" id="RCS29334.1"/>
    </source>
</evidence>
<proteinExistence type="predicted"/>
<reference evidence="6 7" key="1">
    <citation type="submission" date="2018-05" db="EMBL/GenBank/DDBJ databases">
        <title>Draft genome sequence of Rhodanobacter denitrificans Yn1 isolated from gold copper mine.</title>
        <authorList>
            <person name="Yang N."/>
            <person name="Mazhar H.S."/>
            <person name="Rensing C."/>
        </authorList>
    </citation>
    <scope>NUCLEOTIDE SEQUENCE [LARGE SCALE GENOMIC DNA]</scope>
    <source>
        <strain evidence="6 7">Yn1</strain>
    </source>
</reference>
<keyword evidence="3" id="KW-0482">Metalloprotease</keyword>
<dbReference type="Gene3D" id="2.60.40.10">
    <property type="entry name" value="Immunoglobulins"/>
    <property type="match status" value="1"/>
</dbReference>
<dbReference type="PANTHER" id="PTHR12147">
    <property type="entry name" value="METALLOPEPTIDASE M28 FAMILY MEMBER"/>
    <property type="match status" value="1"/>
</dbReference>
<dbReference type="GO" id="GO:0008235">
    <property type="term" value="F:metalloexopeptidase activity"/>
    <property type="evidence" value="ECO:0007669"/>
    <property type="project" value="InterPro"/>
</dbReference>
<dbReference type="InterPro" id="IPR013783">
    <property type="entry name" value="Ig-like_fold"/>
</dbReference>
<feature type="domain" description="Peptidase M28" evidence="5">
    <location>
        <begin position="116"/>
        <end position="318"/>
    </location>
</feature>
<dbReference type="PANTHER" id="PTHR12147:SF26">
    <property type="entry name" value="PEPTIDASE M28 DOMAIN-CONTAINING PROTEIN"/>
    <property type="match status" value="1"/>
</dbReference>
<evidence type="ECO:0000256" key="1">
    <source>
        <dbReference type="ARBA" id="ARBA00004613"/>
    </source>
</evidence>
<keyword evidence="2" id="KW-0964">Secreted</keyword>
<dbReference type="CDD" id="cd00063">
    <property type="entry name" value="FN3"/>
    <property type="match status" value="1"/>
</dbReference>
<dbReference type="AlphaFoldDB" id="A0A368KBR8"/>
<evidence type="ECO:0000259" key="5">
    <source>
        <dbReference type="Pfam" id="PF04389"/>
    </source>
</evidence>
<gene>
    <name evidence="6" type="ORF">DEO45_12620</name>
</gene>
<dbReference type="Gene3D" id="3.40.630.10">
    <property type="entry name" value="Zn peptidases"/>
    <property type="match status" value="1"/>
</dbReference>
<evidence type="ECO:0000256" key="3">
    <source>
        <dbReference type="ARBA" id="ARBA00023049"/>
    </source>
</evidence>
<keyword evidence="4" id="KW-0732">Signal</keyword>
<dbReference type="InterPro" id="IPR045175">
    <property type="entry name" value="M28_fam"/>
</dbReference>
<dbReference type="Pfam" id="PF04389">
    <property type="entry name" value="Peptidase_M28"/>
    <property type="match status" value="1"/>
</dbReference>
<dbReference type="SUPFAM" id="SSF53187">
    <property type="entry name" value="Zn-dependent exopeptidases"/>
    <property type="match status" value="1"/>
</dbReference>
<dbReference type="EMBL" id="QFWQ01000007">
    <property type="protein sequence ID" value="RCS29334.1"/>
    <property type="molecule type" value="Genomic_DNA"/>
</dbReference>
<keyword evidence="6" id="KW-0378">Hydrolase</keyword>
<dbReference type="OrthoDB" id="9787436at2"/>
<organism evidence="6 7">
    <name type="scientific">Rhodanobacter denitrificans</name>
    <dbReference type="NCBI Taxonomy" id="666685"/>
    <lineage>
        <taxon>Bacteria</taxon>
        <taxon>Pseudomonadati</taxon>
        <taxon>Pseudomonadota</taxon>
        <taxon>Gammaproteobacteria</taxon>
        <taxon>Lysobacterales</taxon>
        <taxon>Rhodanobacteraceae</taxon>
        <taxon>Rhodanobacter</taxon>
    </lineage>
</organism>
<accession>A0A368KBR8</accession>
<sequence length="460" mass="49671">MHRFLPSLFLAMLPVAAAQAASLPAMPHEQPALHALAGAPSEAELRATITKLVGFGTRHTLSDTKSDTRGIGAARRWVKARFEAISRDCGGCIEVATPSQVFSGKRIPTPTEVMDVVAIKRGKRDPQRVIVMTGHLDSRVSDVMDATSDAPGANDDASGVAALMEAARLLSKQDNDATLVFAALSGEEQGLYGGKVLADYAVAHGWQVEADLNNDIVGNSRGQNGVVDNTTVRVFSEGTRSNETPAQANYRRYHGGEVDSPSRNLARYLDRLADRYLPDFHVHMVYRTDRYARGGDQVPFLEAGYPAVRVTEAHENYTRQHQDLRTEGGVHYGDTIDGIDFRYLARVTALNTITMAALSRAPAPPTGVDIAGAVTTDTTLKWRKVPGAAGYRVYWRDTTAAQWQHARAVGDVDHAVLQDVVIDDWFFGVSAVSADGYESPVVFPGDAGSFARSPTAPGKP</sequence>
<dbReference type="GO" id="GO:0005576">
    <property type="term" value="C:extracellular region"/>
    <property type="evidence" value="ECO:0007669"/>
    <property type="project" value="UniProtKB-SubCell"/>
</dbReference>
<keyword evidence="3" id="KW-0645">Protease</keyword>
<dbReference type="SUPFAM" id="SSF49265">
    <property type="entry name" value="Fibronectin type III"/>
    <property type="match status" value="1"/>
</dbReference>
<dbReference type="Proteomes" id="UP000252387">
    <property type="component" value="Unassembled WGS sequence"/>
</dbReference>
<dbReference type="InterPro" id="IPR036116">
    <property type="entry name" value="FN3_sf"/>
</dbReference>
<name>A0A368KBR8_9GAMM</name>
<comment type="subcellular location">
    <subcellularLocation>
        <location evidence="1">Secreted</location>
    </subcellularLocation>
</comment>
<dbReference type="RefSeq" id="WP_114344210.1">
    <property type="nucleotide sequence ID" value="NZ_QFWQ01000007.1"/>
</dbReference>
<dbReference type="GO" id="GO:0006508">
    <property type="term" value="P:proteolysis"/>
    <property type="evidence" value="ECO:0007669"/>
    <property type="project" value="InterPro"/>
</dbReference>
<evidence type="ECO:0000256" key="4">
    <source>
        <dbReference type="SAM" id="SignalP"/>
    </source>
</evidence>
<comment type="caution">
    <text evidence="6">The sequence shown here is derived from an EMBL/GenBank/DDBJ whole genome shotgun (WGS) entry which is preliminary data.</text>
</comment>